<dbReference type="FunFam" id="3.40.50.10800:FF:000001">
    <property type="entry name" value="Quinolinate synthase A"/>
    <property type="match status" value="1"/>
</dbReference>
<dbReference type="HAMAP" id="MF_00569">
    <property type="entry name" value="NadA_type3"/>
    <property type="match status" value="1"/>
</dbReference>
<evidence type="ECO:0000256" key="12">
    <source>
        <dbReference type="ARBA" id="ARBA00073059"/>
    </source>
</evidence>
<dbReference type="GO" id="GO:0046872">
    <property type="term" value="F:metal ion binding"/>
    <property type="evidence" value="ECO:0007669"/>
    <property type="project" value="UniProtKB-KW"/>
</dbReference>
<protein>
    <recommendedName>
        <fullName evidence="12 13">Quinolinate synthase</fullName>
        <ecNumber evidence="3 13">2.5.1.72</ecNumber>
    </recommendedName>
</protein>
<feature type="binding site" evidence="13">
    <location>
        <position position="263"/>
    </location>
    <ligand>
        <name>iminosuccinate</name>
        <dbReference type="ChEBI" id="CHEBI:77875"/>
    </ligand>
</feature>
<dbReference type="PANTHER" id="PTHR30573:SF0">
    <property type="entry name" value="QUINOLINATE SYNTHASE, CHLOROPLASTIC"/>
    <property type="match status" value="1"/>
</dbReference>
<feature type="binding site" evidence="13">
    <location>
        <position position="147"/>
    </location>
    <ligand>
        <name>iminosuccinate</name>
        <dbReference type="ChEBI" id="CHEBI:77875"/>
    </ligand>
</feature>
<evidence type="ECO:0000256" key="13">
    <source>
        <dbReference type="HAMAP-Rule" id="MF_00569"/>
    </source>
</evidence>
<dbReference type="GO" id="GO:0051539">
    <property type="term" value="F:4 iron, 4 sulfur cluster binding"/>
    <property type="evidence" value="ECO:0007669"/>
    <property type="project" value="UniProtKB-KW"/>
</dbReference>
<keyword evidence="8 13" id="KW-0479">Metal-binding</keyword>
<dbReference type="PANTHER" id="PTHR30573">
    <property type="entry name" value="QUINOLINATE SYNTHETASE A"/>
    <property type="match status" value="1"/>
</dbReference>
<evidence type="ECO:0000256" key="5">
    <source>
        <dbReference type="ARBA" id="ARBA00022490"/>
    </source>
</evidence>
<dbReference type="NCBIfam" id="NF006880">
    <property type="entry name" value="PRK09375.2-1"/>
    <property type="match status" value="1"/>
</dbReference>
<dbReference type="InterPro" id="IPR023515">
    <property type="entry name" value="Quinolinate_synth_A_type3"/>
</dbReference>
<feature type="domain" description="Quinolinate phosphoribosyl transferase C-terminal" evidence="14">
    <location>
        <begin position="2"/>
        <end position="95"/>
    </location>
</feature>
<dbReference type="EMBL" id="CP020814">
    <property type="protein sequence ID" value="ARK29201.1"/>
    <property type="molecule type" value="Genomic_DNA"/>
</dbReference>
<dbReference type="Proteomes" id="UP000193006">
    <property type="component" value="Chromosome"/>
</dbReference>
<dbReference type="InterPro" id="IPR013785">
    <property type="entry name" value="Aldolase_TIM"/>
</dbReference>
<evidence type="ECO:0000256" key="2">
    <source>
        <dbReference type="ARBA" id="ARBA00005065"/>
    </source>
</evidence>
<dbReference type="EC" id="2.5.1.72" evidence="3 13"/>
<sequence>MNVVREQVGHMVKIEVETTNELEVLQAIEAKVDVIMFDNATPDQIKHYINLVPSEIVTEASGGINLETLPLYKGCGVNYISLGCLTHSVKAIDLSFLLEGIIMKFLTKVQSIESLPEVYREMTTEEKRSRIYEIKKQLGRRLFIPGHHYQRDEVIEFADVTGDSLQLAQLSKANKEAEFVVFCGVHFMAETADMLTTDKQKVILPDLKAGCSMADMADISQTEYAWGELQSQFGDTILPLTYVNSTAAIKAFCGRNGGATVTSSNAKAMVEWAFTQKQRLLFLPDQHLGRNTAFDLGIELEEMAIWDPIQRELIYDGNKENIKVILWKGHCSVHEKFTVAQIEDLRKTSPDTNIIVHPECTFEVVQAADLSGSTHFIIETIRNAAPWTSWAVGTEMNLVNRLAQQFSDKQIISLNPNMCPCLTMNRIDLDHLLWSLEELVEGKLHYPITVDPKTTEEANLALKRMLERV</sequence>
<evidence type="ECO:0000256" key="1">
    <source>
        <dbReference type="ARBA" id="ARBA00003791"/>
    </source>
</evidence>
<comment type="function">
    <text evidence="1 13">Catalyzes the condensation of iminoaspartate with dihydroxyacetone phosphate to form quinolinate.</text>
</comment>
<feature type="binding site" evidence="13">
    <location>
        <begin position="242"/>
        <end position="244"/>
    </location>
    <ligand>
        <name>iminosuccinate</name>
        <dbReference type="ChEBI" id="CHEBI:77875"/>
    </ligand>
</feature>
<comment type="subcellular location">
    <subcellularLocation>
        <location evidence="13">Cytoplasm</location>
    </subcellularLocation>
</comment>
<dbReference type="Gene3D" id="3.20.20.70">
    <property type="entry name" value="Aldolase class I"/>
    <property type="match status" value="1"/>
</dbReference>
<keyword evidence="9 13" id="KW-0408">Iron</keyword>
<feature type="binding site" evidence="13">
    <location>
        <position position="164"/>
    </location>
    <ligand>
        <name>iminosuccinate</name>
        <dbReference type="ChEBI" id="CHEBI:77875"/>
    </ligand>
</feature>
<dbReference type="Pfam" id="PF01729">
    <property type="entry name" value="QRPTase_C"/>
    <property type="match status" value="1"/>
</dbReference>
<dbReference type="Pfam" id="PF02445">
    <property type="entry name" value="NadA"/>
    <property type="match status" value="1"/>
</dbReference>
<keyword evidence="5 13" id="KW-0963">Cytoplasm</keyword>
<feature type="binding site" evidence="13">
    <location>
        <position position="421"/>
    </location>
    <ligand>
        <name>[4Fe-4S] cluster</name>
        <dbReference type="ChEBI" id="CHEBI:49883"/>
    </ligand>
</feature>
<evidence type="ECO:0000313" key="15">
    <source>
        <dbReference type="EMBL" id="ARK29201.1"/>
    </source>
</evidence>
<dbReference type="GO" id="GO:0008987">
    <property type="term" value="F:quinolinate synthetase A activity"/>
    <property type="evidence" value="ECO:0007669"/>
    <property type="project" value="UniProtKB-UniRule"/>
</dbReference>
<keyword evidence="4 13" id="KW-0004">4Fe-4S</keyword>
<evidence type="ECO:0000256" key="7">
    <source>
        <dbReference type="ARBA" id="ARBA00022679"/>
    </source>
</evidence>
<evidence type="ECO:0000256" key="11">
    <source>
        <dbReference type="ARBA" id="ARBA00050125"/>
    </source>
</evidence>
<keyword evidence="7 13" id="KW-0808">Transferase</keyword>
<evidence type="ECO:0000256" key="3">
    <source>
        <dbReference type="ARBA" id="ARBA00012669"/>
    </source>
</evidence>
<comment type="catalytic activity">
    <reaction evidence="11">
        <text>iminosuccinate + dihydroxyacetone phosphate = quinolinate + phosphate + 2 H2O + H(+)</text>
        <dbReference type="Rhea" id="RHEA:25888"/>
        <dbReference type="ChEBI" id="CHEBI:15377"/>
        <dbReference type="ChEBI" id="CHEBI:15378"/>
        <dbReference type="ChEBI" id="CHEBI:29959"/>
        <dbReference type="ChEBI" id="CHEBI:43474"/>
        <dbReference type="ChEBI" id="CHEBI:57642"/>
        <dbReference type="ChEBI" id="CHEBI:77875"/>
        <dbReference type="EC" id="2.5.1.72"/>
    </reaction>
    <physiologicalReaction direction="left-to-right" evidence="11">
        <dbReference type="Rhea" id="RHEA:25889"/>
    </physiologicalReaction>
</comment>
<organism evidence="15 16">
    <name type="scientific">Halalkalibacter krulwichiae</name>
    <dbReference type="NCBI Taxonomy" id="199441"/>
    <lineage>
        <taxon>Bacteria</taxon>
        <taxon>Bacillati</taxon>
        <taxon>Bacillota</taxon>
        <taxon>Bacilli</taxon>
        <taxon>Bacillales</taxon>
        <taxon>Bacillaceae</taxon>
        <taxon>Halalkalibacter</taxon>
    </lineage>
</organism>
<accession>A0A1X9MCB0</accession>
<dbReference type="Gene3D" id="3.40.50.10800">
    <property type="entry name" value="NadA-like"/>
    <property type="match status" value="3"/>
</dbReference>
<dbReference type="UniPathway" id="UPA00253">
    <property type="reaction ID" value="UER00327"/>
</dbReference>
<dbReference type="STRING" id="199441.BkAM31D_04635"/>
<comment type="cofactor">
    <cofactor evidence="13">
        <name>[4Fe-4S] cluster</name>
        <dbReference type="ChEBI" id="CHEBI:49883"/>
    </cofactor>
    <text evidence="13">Binds 1 [4Fe-4S] cluster per subunit.</text>
</comment>
<evidence type="ECO:0000256" key="4">
    <source>
        <dbReference type="ARBA" id="ARBA00022485"/>
    </source>
</evidence>
<evidence type="ECO:0000256" key="10">
    <source>
        <dbReference type="ARBA" id="ARBA00023014"/>
    </source>
</evidence>
<feature type="binding site" evidence="13">
    <location>
        <position position="211"/>
    </location>
    <ligand>
        <name>[4Fe-4S] cluster</name>
        <dbReference type="ChEBI" id="CHEBI:49883"/>
    </ligand>
</feature>
<dbReference type="NCBIfam" id="NF006883">
    <property type="entry name" value="PRK09375.2-4"/>
    <property type="match status" value="1"/>
</dbReference>
<dbReference type="AlphaFoldDB" id="A0A1X9MCB0"/>
<dbReference type="InterPro" id="IPR036068">
    <property type="entry name" value="Nicotinate_pribotase-like_C"/>
</dbReference>
<dbReference type="SUPFAM" id="SSF51690">
    <property type="entry name" value="Nicotinate/Quinolinate PRTase C-terminal domain-like"/>
    <property type="match status" value="1"/>
</dbReference>
<dbReference type="InterPro" id="IPR036094">
    <property type="entry name" value="NadA_sf"/>
</dbReference>
<evidence type="ECO:0000256" key="8">
    <source>
        <dbReference type="ARBA" id="ARBA00022723"/>
    </source>
</evidence>
<dbReference type="GO" id="GO:0004514">
    <property type="term" value="F:nicotinate-nucleotide diphosphorylase (carboxylating) activity"/>
    <property type="evidence" value="ECO:0007669"/>
    <property type="project" value="InterPro"/>
</dbReference>
<dbReference type="NCBIfam" id="TIGR00550">
    <property type="entry name" value="nadA"/>
    <property type="match status" value="1"/>
</dbReference>
<evidence type="ECO:0000259" key="14">
    <source>
        <dbReference type="Pfam" id="PF01729"/>
    </source>
</evidence>
<name>A0A1X9MCB0_9BACI</name>
<keyword evidence="10 13" id="KW-0411">Iron-sulfur</keyword>
<keyword evidence="15" id="KW-0328">Glycosyltransferase</keyword>
<keyword evidence="6 13" id="KW-0662">Pyridine nucleotide biosynthesis</keyword>
<evidence type="ECO:0000256" key="6">
    <source>
        <dbReference type="ARBA" id="ARBA00022642"/>
    </source>
</evidence>
<reference evidence="15 16" key="1">
    <citation type="submission" date="2017-04" db="EMBL/GenBank/DDBJ databases">
        <title>Bacillus krulwichiae AM31D Genome sequencing and assembly.</title>
        <authorList>
            <person name="Krulwich T.A."/>
            <person name="Anastor L."/>
            <person name="Ehrlich R."/>
            <person name="Ehrlich G.D."/>
            <person name="Janto B."/>
        </authorList>
    </citation>
    <scope>NUCLEOTIDE SEQUENCE [LARGE SCALE GENOMIC DNA]</scope>
    <source>
        <strain evidence="15 16">AM31D</strain>
    </source>
</reference>
<dbReference type="SUPFAM" id="SSF142754">
    <property type="entry name" value="NadA-like"/>
    <property type="match status" value="1"/>
</dbReference>
<feature type="binding site" evidence="13">
    <location>
        <begin position="357"/>
        <end position="359"/>
    </location>
    <ligand>
        <name>iminosuccinate</name>
        <dbReference type="ChEBI" id="CHEBI:77875"/>
    </ligand>
</feature>
<dbReference type="KEGG" id="bkw:BkAM31D_04635"/>
<keyword evidence="16" id="KW-1185">Reference proteome</keyword>
<evidence type="ECO:0000256" key="9">
    <source>
        <dbReference type="ARBA" id="ARBA00023004"/>
    </source>
</evidence>
<proteinExistence type="inferred from homology"/>
<feature type="binding site" evidence="13">
    <location>
        <position position="374"/>
    </location>
    <ligand>
        <name>iminosuccinate</name>
        <dbReference type="ChEBI" id="CHEBI:77875"/>
    </ligand>
</feature>
<gene>
    <name evidence="15" type="primary">nadC_2</name>
    <name evidence="13" type="synonym">nadA</name>
    <name evidence="15" type="ORF">BkAM31D_04635</name>
</gene>
<evidence type="ECO:0000313" key="16">
    <source>
        <dbReference type="Proteomes" id="UP000193006"/>
    </source>
</evidence>
<comment type="similarity">
    <text evidence="13">Belongs to the quinolinate synthase family. Type 3 subfamily.</text>
</comment>
<dbReference type="InterPro" id="IPR002638">
    <property type="entry name" value="Quinolinate_PRibosylTrfase_C"/>
</dbReference>
<dbReference type="GO" id="GO:0005829">
    <property type="term" value="C:cytosol"/>
    <property type="evidence" value="ECO:0007669"/>
    <property type="project" value="TreeGrafter"/>
</dbReference>
<dbReference type="InterPro" id="IPR003473">
    <property type="entry name" value="NadA"/>
</dbReference>
<feature type="binding site" evidence="13">
    <location>
        <position position="331"/>
    </location>
    <ligand>
        <name>[4Fe-4S] cluster</name>
        <dbReference type="ChEBI" id="CHEBI:49883"/>
    </ligand>
</feature>
<comment type="pathway">
    <text evidence="2 13">Cofactor biosynthesis; NAD(+) biosynthesis; quinolinate from iminoaspartate: step 1/1.</text>
</comment>
<dbReference type="GO" id="GO:0034628">
    <property type="term" value="P:'de novo' NAD+ biosynthetic process from L-aspartate"/>
    <property type="evidence" value="ECO:0007669"/>
    <property type="project" value="TreeGrafter"/>
</dbReference>